<keyword evidence="1" id="KW-1133">Transmembrane helix</keyword>
<gene>
    <name evidence="2" type="ORF">AWB95_03510</name>
    <name evidence="3" type="ORF">CQY23_00955</name>
</gene>
<dbReference type="EMBL" id="PDKV01000001">
    <property type="protein sequence ID" value="PIB80847.1"/>
    <property type="molecule type" value="Genomic_DNA"/>
</dbReference>
<sequence>MVSRLFFVYVLVELAVVVTLAHTIGLGWTLLVLLGSVVAGTALAGSRVKRQLTDLVSGRSPVTDGALTAVGAALLVVPGLVTSAVGLLLLLPLTRTVARPLVVAMVARRIGRPLVTTNRPVRPDVIDGEVIDVIDVEPPRLP</sequence>
<evidence type="ECO:0000256" key="1">
    <source>
        <dbReference type="SAM" id="Phobius"/>
    </source>
</evidence>
<reference evidence="2 4" key="1">
    <citation type="submission" date="2016-01" db="EMBL/GenBank/DDBJ databases">
        <title>The new phylogeny of the genus Mycobacterium.</title>
        <authorList>
            <person name="Tarcisio F."/>
            <person name="Conor M."/>
            <person name="Antonella G."/>
            <person name="Elisabetta G."/>
            <person name="Giulia F.S."/>
            <person name="Sara T."/>
            <person name="Anna F."/>
            <person name="Clotilde B."/>
            <person name="Roberto B."/>
            <person name="Veronica D.S."/>
            <person name="Fabio R."/>
            <person name="Monica P."/>
            <person name="Olivier J."/>
            <person name="Enrico T."/>
            <person name="Nicola S."/>
        </authorList>
    </citation>
    <scope>NUCLEOTIDE SEQUENCE [LARGE SCALE GENOMIC DNA]</scope>
    <source>
        <strain evidence="2 4">DSM 44243</strain>
    </source>
</reference>
<dbReference type="Pfam" id="PF04186">
    <property type="entry name" value="FxsA"/>
    <property type="match status" value="1"/>
</dbReference>
<accession>A0A1X1RVX9</accession>
<evidence type="ECO:0000313" key="4">
    <source>
        <dbReference type="Proteomes" id="UP000193907"/>
    </source>
</evidence>
<feature type="transmembrane region" description="Helical" evidence="1">
    <location>
        <begin position="6"/>
        <end position="21"/>
    </location>
</feature>
<dbReference type="Proteomes" id="UP000230971">
    <property type="component" value="Unassembled WGS sequence"/>
</dbReference>
<evidence type="ECO:0000313" key="3">
    <source>
        <dbReference type="EMBL" id="PIB80847.1"/>
    </source>
</evidence>
<dbReference type="AlphaFoldDB" id="A0A1X1RVX9"/>
<organism evidence="2 4">
    <name type="scientific">Mycobacterium celatum</name>
    <dbReference type="NCBI Taxonomy" id="28045"/>
    <lineage>
        <taxon>Bacteria</taxon>
        <taxon>Bacillati</taxon>
        <taxon>Actinomycetota</taxon>
        <taxon>Actinomycetes</taxon>
        <taxon>Mycobacteriales</taxon>
        <taxon>Mycobacteriaceae</taxon>
        <taxon>Mycobacterium</taxon>
    </lineage>
</organism>
<dbReference type="NCBIfam" id="NF008528">
    <property type="entry name" value="PRK11463.1-2"/>
    <property type="match status" value="1"/>
</dbReference>
<dbReference type="RefSeq" id="WP_062538553.1">
    <property type="nucleotide sequence ID" value="NZ_BBUN01000032.1"/>
</dbReference>
<dbReference type="GO" id="GO:0016020">
    <property type="term" value="C:membrane"/>
    <property type="evidence" value="ECO:0007669"/>
    <property type="project" value="InterPro"/>
</dbReference>
<dbReference type="OrthoDB" id="4753924at2"/>
<feature type="transmembrane region" description="Helical" evidence="1">
    <location>
        <begin position="66"/>
        <end position="91"/>
    </location>
</feature>
<name>A0A1X1RVX9_MYCCE</name>
<dbReference type="Proteomes" id="UP000193907">
    <property type="component" value="Unassembled WGS sequence"/>
</dbReference>
<comment type="caution">
    <text evidence="2">The sequence shown here is derived from an EMBL/GenBank/DDBJ whole genome shotgun (WGS) entry which is preliminary data.</text>
</comment>
<keyword evidence="4" id="KW-1185">Reference proteome</keyword>
<protein>
    <submittedName>
        <fullName evidence="3">Membrane protein FxsA</fullName>
    </submittedName>
</protein>
<dbReference type="PANTHER" id="PTHR35335">
    <property type="entry name" value="UPF0716 PROTEIN FXSA"/>
    <property type="match status" value="1"/>
</dbReference>
<dbReference type="InterPro" id="IPR007313">
    <property type="entry name" value="FxsA"/>
</dbReference>
<evidence type="ECO:0000313" key="5">
    <source>
        <dbReference type="Proteomes" id="UP000230971"/>
    </source>
</evidence>
<dbReference type="PANTHER" id="PTHR35335:SF1">
    <property type="entry name" value="UPF0716 PROTEIN FXSA"/>
    <property type="match status" value="1"/>
</dbReference>
<keyword evidence="1" id="KW-0472">Membrane</keyword>
<dbReference type="EMBL" id="LQOM01000014">
    <property type="protein sequence ID" value="ORV18551.1"/>
    <property type="molecule type" value="Genomic_DNA"/>
</dbReference>
<proteinExistence type="predicted"/>
<keyword evidence="1" id="KW-0812">Transmembrane</keyword>
<evidence type="ECO:0000313" key="2">
    <source>
        <dbReference type="EMBL" id="ORV18551.1"/>
    </source>
</evidence>
<reference evidence="3 5" key="2">
    <citation type="journal article" date="2017" name="Infect. Genet. Evol.">
        <title>The new phylogeny of the genus Mycobacterium: The old and the news.</title>
        <authorList>
            <person name="Tortoli E."/>
            <person name="Fedrizzi T."/>
            <person name="Meehan C.J."/>
            <person name="Trovato A."/>
            <person name="Grottola A."/>
            <person name="Giacobazzi E."/>
            <person name="Serpini G.F."/>
            <person name="Tagliazucchi S."/>
            <person name="Fabio A."/>
            <person name="Bettua C."/>
            <person name="Bertorelli R."/>
            <person name="Frascaro F."/>
            <person name="De Sanctis V."/>
            <person name="Pecorari M."/>
            <person name="Jousson O."/>
            <person name="Segata N."/>
            <person name="Cirillo D.M."/>
        </authorList>
    </citation>
    <scope>NUCLEOTIDE SEQUENCE [LARGE SCALE GENOMIC DNA]</scope>
    <source>
        <strain evidence="3 5">NCTC 12882</strain>
    </source>
</reference>
<dbReference type="STRING" id="28045.AWB95_03510"/>